<accession>A0A9D4B994</accession>
<dbReference type="PANTHER" id="PTHR20875:SF2">
    <property type="entry name" value="EF-HAND CALCIUM-BINDING DOMAIN-CONTAINING PROTEIN 6"/>
    <property type="match status" value="1"/>
</dbReference>
<comment type="caution">
    <text evidence="7">The sequence shown here is derived from an EMBL/GenBank/DDBJ whole genome shotgun (WGS) entry which is preliminary data.</text>
</comment>
<dbReference type="SMART" id="SM00054">
    <property type="entry name" value="EFh"/>
    <property type="match status" value="14"/>
</dbReference>
<feature type="domain" description="EF-hand" evidence="6">
    <location>
        <begin position="123"/>
        <end position="158"/>
    </location>
</feature>
<feature type="domain" description="EF-hand" evidence="6">
    <location>
        <begin position="906"/>
        <end position="941"/>
    </location>
</feature>
<feature type="domain" description="EF-hand" evidence="6">
    <location>
        <begin position="1034"/>
        <end position="1069"/>
    </location>
</feature>
<evidence type="ECO:0000313" key="7">
    <source>
        <dbReference type="EMBL" id="KAH1185521.1"/>
    </source>
</evidence>
<evidence type="ECO:0000256" key="5">
    <source>
        <dbReference type="SAM" id="MobiDB-lite"/>
    </source>
</evidence>
<feature type="domain" description="EF-hand" evidence="6">
    <location>
        <begin position="225"/>
        <end position="260"/>
    </location>
</feature>
<gene>
    <name evidence="7" type="ORF">KIL84_018270</name>
</gene>
<feature type="domain" description="EF-hand" evidence="6">
    <location>
        <begin position="799"/>
        <end position="834"/>
    </location>
</feature>
<dbReference type="FunFam" id="1.10.238.10:FF:000538">
    <property type="entry name" value="EF-hand calcium-binding domain-containing protein 6"/>
    <property type="match status" value="1"/>
</dbReference>
<evidence type="ECO:0000256" key="1">
    <source>
        <dbReference type="ARBA" id="ARBA00022553"/>
    </source>
</evidence>
<dbReference type="CDD" id="cd00051">
    <property type="entry name" value="EFh"/>
    <property type="match status" value="4"/>
</dbReference>
<protein>
    <recommendedName>
        <fullName evidence="6">EF-hand domain-containing protein</fullName>
    </recommendedName>
</protein>
<keyword evidence="4" id="KW-0106">Calcium</keyword>
<proteinExistence type="predicted"/>
<evidence type="ECO:0000256" key="3">
    <source>
        <dbReference type="ARBA" id="ARBA00022737"/>
    </source>
</evidence>
<sequence length="1566" mass="180532">PSQPSPPRGERRRPSRSYCSSRGEGSQLTGGEGTVVAFLTAPCPAGPGTMARVVSAEDFSGLRPCSHGIIFTARPQSTPGRASSCRSRQSSIKSASSTSVRSVPDPTLSSSEIEQILLKKTAEKEGELKKAFQTIDIDHTLTVTKGEFRRVIETFLFPLTQAQFDSVLAQIPMTSKITVPYLDFLAKFTRVAKSANMQRRWNDSQGSQTMTLSQLESLLKEKISKNLKSIIKTCRLFDYNRTGQIQRHELRRILEITCFRMKDAEYEKLWNHSCVGKTNTLDYKEFLKNLGITMGIVKKNATENQRLALNWEETQDKMPKQNKLSLQTSPAEGSLIECTLDDIEMAFRKKLHSAYQDIEKAFRAFDVSQSGFVSLDYLKSVINGFIFPLPNGTFQELMSRFGFKATGKIAWHQFLEKFQDPVTYENGQTLPIRKNHRVNPIRGMDEAFSSNSVLLKLRRHIQNAYPSLKQAFLMLDTKQDGKITRNELRRVLDCILFRIRDKDFQDLIKIIDPEHTGYLSYHTFLDLFEEKESLMGHKWLNGTKEVKKPPSLVLAWDTVEDILSDKITENWKDFHKALQTCDPKCTGIISRNQLRKIVQIYCPSLSDEQFIKLCHKFQDISPDGILYRMLLESLGVAVLPGDLTGISTQISKGSQQRDLSERMKQIEDQANKHTKNRTVDEVIERLKDSVIQQEATIKDSFLAYNKQPNGKISKDDFRKVLEDHGMPMDDSQFNLLTEKLGFPNGGLSYLDFVAVFEDPRLNGPGTTLYCSPNHRVNSTKFHYMTAEECLSQFNDKLMEGYGDTYSAFRKTDSNHDGIINMLDFRHLLESFVFLLTDKEYSRLLGLLGMNLNSTLNYQEFLQLFQTQETKEAHPWLNPSHKPKQTITDAELACDQAHYYLVIKAQTRWHDLARTFREFDSEGNGIVQPEDLRAVLFRFAIPITPKEFEKLWARYDTVAKGYLTHQEFLQKLGLEFAPADTGLSRHIVEDNYASLMEHYSNQQKKHLEMEEQQKQQTKALHVSEIKKQIKDKFRDYFQDFNKAFYKLDKNKDGYITVDDLRRMLQEFNYYLGDEQFNSLLNSLGISIHDSKLSYFDFLRAIDDGRASKYQQRQKHAAPPASFAMLSLEKTLIKIKEIVTSSYDLLYKAFSLFDKEGTGAVKALEFRQVLDHFCFKLSDKQFRHLLKKLRIYENYTVDWKFFLKNINLLETEEWQKVAQPKSSRELSKKDILTRIQEVVTARFNTIAQEFKDIDCEKVNTVSKEDFRCICNRHFLLLTDEQFENLWNTVPVDADGKLKYCDFLKKFNAEVVTMPSDTPATNNAASSSKPATPAEPGSRLPSQPSRPKTASSPLGQVKTPVSSRPRTAMAWSPPLLNCEPIENKIRKIIQHSWREILKDCREKDVDRLGEISTSDFLAITEKFSLDLSKEEVSQIATKYDIKNNDKFAYCDFLQSCVLLMKPQESSLLQRMIIQKPRIPRSPGPQSLTFFNAMLRIQPQILHCWRPMRRTFKSYDESGSGLLSVQDFRQVLRQYHINLTEEEFFHILEFYDKSLSSKISYNDFLRAFLQ</sequence>
<feature type="domain" description="EF-hand" evidence="6">
    <location>
        <begin position="1139"/>
        <end position="1174"/>
    </location>
</feature>
<keyword evidence="2" id="KW-0479">Metal-binding</keyword>
<feature type="region of interest" description="Disordered" evidence="5">
    <location>
        <begin position="1"/>
        <end position="31"/>
    </location>
</feature>
<feature type="domain" description="EF-hand" evidence="6">
    <location>
        <begin position="463"/>
        <end position="498"/>
    </location>
</feature>
<dbReference type="InterPro" id="IPR018247">
    <property type="entry name" value="EF_Hand_1_Ca_BS"/>
</dbReference>
<dbReference type="Pfam" id="PF08976">
    <property type="entry name" value="EF-hand_11"/>
    <property type="match status" value="3"/>
</dbReference>
<dbReference type="PROSITE" id="PS50222">
    <property type="entry name" value="EF_HAND_2"/>
    <property type="match status" value="11"/>
</dbReference>
<keyword evidence="1" id="KW-0597">Phosphoprotein</keyword>
<feature type="region of interest" description="Disordered" evidence="5">
    <location>
        <begin position="1313"/>
        <end position="1365"/>
    </location>
</feature>
<evidence type="ECO:0000259" key="6">
    <source>
        <dbReference type="PROSITE" id="PS50222"/>
    </source>
</evidence>
<dbReference type="FunFam" id="1.10.238.10:FF:000179">
    <property type="entry name" value="EF-hand calcium-binding domain-containing protein 6"/>
    <property type="match status" value="1"/>
</dbReference>
<dbReference type="Pfam" id="PF13499">
    <property type="entry name" value="EF-hand_7"/>
    <property type="match status" value="2"/>
</dbReference>
<dbReference type="InterPro" id="IPR002048">
    <property type="entry name" value="EF_hand_dom"/>
</dbReference>
<dbReference type="InterPro" id="IPR052603">
    <property type="entry name" value="EFCB6"/>
</dbReference>
<dbReference type="Gene3D" id="1.10.238.10">
    <property type="entry name" value="EF-hand"/>
    <property type="match status" value="13"/>
</dbReference>
<feature type="domain" description="EF-hand" evidence="6">
    <location>
        <begin position="1504"/>
        <end position="1534"/>
    </location>
</feature>
<evidence type="ECO:0000256" key="4">
    <source>
        <dbReference type="ARBA" id="ARBA00022837"/>
    </source>
</evidence>
<feature type="region of interest" description="Disordered" evidence="5">
    <location>
        <begin position="73"/>
        <end position="107"/>
    </location>
</feature>
<dbReference type="PANTHER" id="PTHR20875">
    <property type="entry name" value="EF-HAND CALCIUM-BINDING DOMAIN-CONTAINING PROTEIN 6-RELATED"/>
    <property type="match status" value="1"/>
</dbReference>
<reference evidence="7" key="1">
    <citation type="submission" date="2021-09" db="EMBL/GenBank/DDBJ databases">
        <title>The genome of Mauremys mutica provides insights into the evolution of semi-aquatic lifestyle.</title>
        <authorList>
            <person name="Gong S."/>
            <person name="Gao Y."/>
        </authorList>
    </citation>
    <scope>NUCLEOTIDE SEQUENCE</scope>
    <source>
        <strain evidence="7">MM-2020</strain>
        <tissue evidence="7">Muscle</tissue>
    </source>
</reference>
<feature type="domain" description="EF-hand" evidence="6">
    <location>
        <begin position="353"/>
        <end position="388"/>
    </location>
</feature>
<feature type="compositionally biased region" description="Polar residues" evidence="5">
    <location>
        <begin position="1313"/>
        <end position="1327"/>
    </location>
</feature>
<dbReference type="GO" id="GO:0005509">
    <property type="term" value="F:calcium ion binding"/>
    <property type="evidence" value="ECO:0007669"/>
    <property type="project" value="InterPro"/>
</dbReference>
<dbReference type="InterPro" id="IPR015070">
    <property type="entry name" value="EF_hand_DJBP"/>
</dbReference>
<evidence type="ECO:0000256" key="2">
    <source>
        <dbReference type="ARBA" id="ARBA00022723"/>
    </source>
</evidence>
<feature type="domain" description="EF-hand" evidence="6">
    <location>
        <begin position="499"/>
        <end position="534"/>
    </location>
</feature>
<feature type="non-terminal residue" evidence="7">
    <location>
        <position position="1566"/>
    </location>
</feature>
<dbReference type="PROSITE" id="PS00018">
    <property type="entry name" value="EF_HAND_1"/>
    <property type="match status" value="4"/>
</dbReference>
<keyword evidence="8" id="KW-1185">Reference proteome</keyword>
<dbReference type="FunFam" id="1.10.238.10:FF:000243">
    <property type="entry name" value="EF-hand calcium binding domain 6"/>
    <property type="match status" value="1"/>
</dbReference>
<keyword evidence="3" id="KW-0677">Repeat</keyword>
<dbReference type="FunFam" id="1.10.238.10:FF:000121">
    <property type="entry name" value="EF-hand calcium-binding domain-containing protein 6"/>
    <property type="match status" value="4"/>
</dbReference>
<dbReference type="Proteomes" id="UP000827986">
    <property type="component" value="Unassembled WGS sequence"/>
</dbReference>
<feature type="domain" description="EF-hand" evidence="6">
    <location>
        <begin position="692"/>
        <end position="727"/>
    </location>
</feature>
<organism evidence="7 8">
    <name type="scientific">Mauremys mutica</name>
    <name type="common">yellowpond turtle</name>
    <dbReference type="NCBI Taxonomy" id="74926"/>
    <lineage>
        <taxon>Eukaryota</taxon>
        <taxon>Metazoa</taxon>
        <taxon>Chordata</taxon>
        <taxon>Craniata</taxon>
        <taxon>Vertebrata</taxon>
        <taxon>Euteleostomi</taxon>
        <taxon>Archelosauria</taxon>
        <taxon>Testudinata</taxon>
        <taxon>Testudines</taxon>
        <taxon>Cryptodira</taxon>
        <taxon>Durocryptodira</taxon>
        <taxon>Testudinoidea</taxon>
        <taxon>Geoemydidae</taxon>
        <taxon>Geoemydinae</taxon>
        <taxon>Mauremys</taxon>
    </lineage>
</organism>
<feature type="compositionally biased region" description="Low complexity" evidence="5">
    <location>
        <begin position="83"/>
        <end position="102"/>
    </location>
</feature>
<dbReference type="Pfam" id="PF13405">
    <property type="entry name" value="EF-hand_6"/>
    <property type="match status" value="1"/>
</dbReference>
<dbReference type="InterPro" id="IPR011992">
    <property type="entry name" value="EF-hand-dom_pair"/>
</dbReference>
<dbReference type="SUPFAM" id="SSF47473">
    <property type="entry name" value="EF-hand"/>
    <property type="match status" value="7"/>
</dbReference>
<evidence type="ECO:0000313" key="8">
    <source>
        <dbReference type="Proteomes" id="UP000827986"/>
    </source>
</evidence>
<dbReference type="EMBL" id="JAHDVG010000463">
    <property type="protein sequence ID" value="KAH1185521.1"/>
    <property type="molecule type" value="Genomic_DNA"/>
</dbReference>
<feature type="compositionally biased region" description="Polar residues" evidence="5">
    <location>
        <begin position="1337"/>
        <end position="1362"/>
    </location>
</feature>
<dbReference type="GO" id="GO:0005654">
    <property type="term" value="C:nucleoplasm"/>
    <property type="evidence" value="ECO:0007669"/>
    <property type="project" value="TreeGrafter"/>
</dbReference>
<name>A0A9D4B994_9SAUR</name>